<keyword evidence="2 6" id="KW-0489">Methyltransferase</keyword>
<dbReference type="EMBL" id="LSFY01000001">
    <property type="protein sequence ID" value="KXZ40720.1"/>
    <property type="molecule type" value="Genomic_DNA"/>
</dbReference>
<dbReference type="PROSITE" id="PS00092">
    <property type="entry name" value="N6_MTASE"/>
    <property type="match status" value="1"/>
</dbReference>
<dbReference type="GO" id="GO:0003677">
    <property type="term" value="F:DNA binding"/>
    <property type="evidence" value="ECO:0007669"/>
    <property type="project" value="InterPro"/>
</dbReference>
<dbReference type="GO" id="GO:0032259">
    <property type="term" value="P:methylation"/>
    <property type="evidence" value="ECO:0007669"/>
    <property type="project" value="UniProtKB-KW"/>
</dbReference>
<dbReference type="STRING" id="1121328.JWYL7_1795"/>
<dbReference type="RefSeq" id="WP_066072037.1">
    <property type="nucleotide sequence ID" value="NZ_FRBG01000011.1"/>
</dbReference>
<protein>
    <submittedName>
        <fullName evidence="7">Adenine-specific DNA-methyltransferase</fullName>
    </submittedName>
    <submittedName>
        <fullName evidence="6">DNA methylase N-4/N-6 domain protein</fullName>
    </submittedName>
</protein>
<dbReference type="REBASE" id="150131">
    <property type="entry name" value="M.CpaYL7ORF1795P"/>
</dbReference>
<organism evidence="6 8">
    <name type="scientific">Alkalithermobacter thermoalcaliphilus JW-YL-7 = DSM 7308</name>
    <dbReference type="NCBI Taxonomy" id="1121328"/>
    <lineage>
        <taxon>Bacteria</taxon>
        <taxon>Bacillati</taxon>
        <taxon>Bacillota</taxon>
        <taxon>Clostridia</taxon>
        <taxon>Peptostreptococcales</taxon>
        <taxon>Tepidibacteraceae</taxon>
        <taxon>Alkalithermobacter</taxon>
    </lineage>
</organism>
<dbReference type="PRINTS" id="PR00508">
    <property type="entry name" value="S21N4MTFRASE"/>
</dbReference>
<evidence type="ECO:0000256" key="1">
    <source>
        <dbReference type="ARBA" id="ARBA00006594"/>
    </source>
</evidence>
<reference evidence="6 8" key="1">
    <citation type="submission" date="2016-02" db="EMBL/GenBank/DDBJ databases">
        <title>Draft genome sequence for Clostridium paradoxum JW-YL-7.</title>
        <authorList>
            <person name="Utturkar S.M."/>
            <person name="Lancaster A."/>
            <person name="Poole F.L."/>
            <person name="Adams M.W."/>
            <person name="Brown S.D."/>
        </authorList>
    </citation>
    <scope>NUCLEOTIDE SEQUENCE [LARGE SCALE GENOMIC DNA]</scope>
    <source>
        <strain evidence="6 8">JW-YL-7</strain>
    </source>
</reference>
<evidence type="ECO:0000313" key="7">
    <source>
        <dbReference type="EMBL" id="SHL10150.1"/>
    </source>
</evidence>
<proteinExistence type="inferred from homology"/>
<dbReference type="InterPro" id="IPR029063">
    <property type="entry name" value="SAM-dependent_MTases_sf"/>
</dbReference>
<evidence type="ECO:0000313" key="8">
    <source>
        <dbReference type="Proteomes" id="UP000092605"/>
    </source>
</evidence>
<evidence type="ECO:0000256" key="3">
    <source>
        <dbReference type="ARBA" id="ARBA00022679"/>
    </source>
</evidence>
<dbReference type="PATRIC" id="fig|1121328.3.peg.1807"/>
<evidence type="ECO:0000256" key="2">
    <source>
        <dbReference type="ARBA" id="ARBA00022603"/>
    </source>
</evidence>
<dbReference type="Proteomes" id="UP000323392">
    <property type="component" value="Unassembled WGS sequence"/>
</dbReference>
<gene>
    <name evidence="6" type="ORF">JWYL7_1795</name>
    <name evidence="7" type="ORF">SAMN05661008_01468</name>
</gene>
<comment type="similarity">
    <text evidence="1">Belongs to the N(4)/N(6)-methyltransferase family.</text>
</comment>
<dbReference type="OrthoDB" id="9800801at2"/>
<evidence type="ECO:0000313" key="6">
    <source>
        <dbReference type="EMBL" id="KXZ40720.1"/>
    </source>
</evidence>
<dbReference type="GO" id="GO:0008170">
    <property type="term" value="F:N-methyltransferase activity"/>
    <property type="evidence" value="ECO:0007669"/>
    <property type="project" value="InterPro"/>
</dbReference>
<dbReference type="InterPro" id="IPR002941">
    <property type="entry name" value="DNA_methylase_N4/N6"/>
</dbReference>
<comment type="caution">
    <text evidence="6">The sequence shown here is derived from an EMBL/GenBank/DDBJ whole genome shotgun (WGS) entry which is preliminary data.</text>
</comment>
<keyword evidence="3" id="KW-0808">Transferase</keyword>
<evidence type="ECO:0000313" key="9">
    <source>
        <dbReference type="Proteomes" id="UP000323392"/>
    </source>
</evidence>
<dbReference type="EMBL" id="FRBG01000011">
    <property type="protein sequence ID" value="SHL10150.1"/>
    <property type="molecule type" value="Genomic_DNA"/>
</dbReference>
<dbReference type="Pfam" id="PF01555">
    <property type="entry name" value="N6_N4_Mtase"/>
    <property type="match status" value="1"/>
</dbReference>
<dbReference type="SUPFAM" id="SSF53335">
    <property type="entry name" value="S-adenosyl-L-methionine-dependent methyltransferases"/>
    <property type="match status" value="1"/>
</dbReference>
<evidence type="ECO:0000256" key="4">
    <source>
        <dbReference type="ARBA" id="ARBA00022747"/>
    </source>
</evidence>
<reference evidence="7 9" key="2">
    <citation type="submission" date="2016-11" db="EMBL/GenBank/DDBJ databases">
        <authorList>
            <person name="Varghese N."/>
            <person name="Submissions S."/>
        </authorList>
    </citation>
    <scope>NUCLEOTIDE SEQUENCE [LARGE SCALE GENOMIC DNA]</scope>
    <source>
        <strain evidence="7 9">DSM 7308</strain>
    </source>
</reference>
<evidence type="ECO:0000259" key="5">
    <source>
        <dbReference type="Pfam" id="PF01555"/>
    </source>
</evidence>
<keyword evidence="4" id="KW-0680">Restriction system</keyword>
<dbReference type="Gene3D" id="3.40.50.150">
    <property type="entry name" value="Vaccinia Virus protein VP39"/>
    <property type="match status" value="1"/>
</dbReference>
<sequence>MSKNYEKLISLLKQMFQLNQADLDFGIYRIMNFRRKEIENFLSEELLPQVRSQLERYISSKQKSLKKELDDLKKTLDDTGVVYESSAKYVALKNQLDMGMDIEKAEEEIYSHLTDFFSRYYSNGDFISQRRYKQGVYAIPYEGEEVKLYWANADQYYIKTTEYFRDYTFTLPEGKKVHFKLVEASTEKDNNKSDKDKERKFVLYEEEPLKIENNELYIQFEYKVHESKQKDLIDNAVKKINEIFTSEGVKYRNFIEIFKLKPTESNPKRTVLEKHLTDYTARNTFDYFIHKDLGGFLRRELDFYLKNEVMFLDDLDTEHEVRIEQYITKIKVIKNIGYKIISFLEQIENFQKKLWLKKKFVVEANYCITLDRIDENFYTEIVENKKQVEEWKKLFAIDEIDGYSEPLTLEFLKANPYLVLDTAFFSEEFKERLIESIKDIDDKTDGLLIKSENFQALNLLMERYKEQVKCVYIDPPYNTGNDGFIYKDKYKHSSWLSMMFDRILICKIFTNQDSRLFVSIDDNENSNLLNLEKQIFGEQNFVGNITWEKRTKAQNTETAKYMLQSKVEYIHVFRMGEKKQEFNLEKKGEKEYPLSDELGVYRLQEIGQMSSNGMRGRKTMIFPIKGIMPNENMQWKIGIDEINKLEKEQRIIIKEGKPYIIYRPEHEEGIIYTPFWSHFFEKDIYGTAENGLNEVGKQLGFGSIIETVKPISLIKKIIFHANNNFGYVLDFFAGSGTTANAIIELNREDGGSRKYILVEMGEYFDTVTKPRVQKVIYSKDWKDGKPVSREGISHIFKYIKLESYEDTLNNIEIKRTQEQQIALDEYKDIREQYILSYMLDKEAESSVSLLNIDKFANPFDYKMKIADGLETKEINVDLVETFNYLLGLVVTNICVKESFDTEADLDSEILGAVKLKSSDFGKGEYTFKAVEGNTLSGDKVLIIWRTLTGDIAKDNAALDAYFKIKGYSTQKNKYNRIYVNGDNNLMNIKQNDETWKVVLIEEEFKRLMFDVQDI</sequence>
<accession>A0A150FUJ9</accession>
<dbReference type="InterPro" id="IPR002052">
    <property type="entry name" value="DNA_methylase_N6_adenine_CS"/>
</dbReference>
<dbReference type="InterPro" id="IPR001091">
    <property type="entry name" value="RM_Methyltransferase"/>
</dbReference>
<dbReference type="GO" id="GO:0009307">
    <property type="term" value="P:DNA restriction-modification system"/>
    <property type="evidence" value="ECO:0007669"/>
    <property type="project" value="UniProtKB-KW"/>
</dbReference>
<feature type="domain" description="DNA methylase N-4/N-6" evidence="5">
    <location>
        <begin position="468"/>
        <end position="764"/>
    </location>
</feature>
<keyword evidence="9" id="KW-1185">Reference proteome</keyword>
<dbReference type="Proteomes" id="UP000092605">
    <property type="component" value="Unassembled WGS sequence"/>
</dbReference>
<dbReference type="AlphaFoldDB" id="A0A150FUJ9"/>
<name>A0A150FUJ9_CLOPD</name>